<proteinExistence type="predicted"/>
<protein>
    <submittedName>
        <fullName evidence="1">Uncharacterized protein</fullName>
    </submittedName>
</protein>
<dbReference type="Proteomes" id="UP000254920">
    <property type="component" value="Unassembled WGS sequence"/>
</dbReference>
<dbReference type="AlphaFoldDB" id="A0A381DHG5"/>
<name>A0A381DHG5_9BACT</name>
<keyword evidence="2" id="KW-1185">Reference proteome</keyword>
<accession>A0A381DHG5</accession>
<dbReference type="GeneID" id="93090749"/>
<dbReference type="RefSeq" id="WP_089182571.1">
    <property type="nucleotide sequence ID" value="NZ_CP043427.1"/>
</dbReference>
<dbReference type="EMBL" id="UFVD01000001">
    <property type="protein sequence ID" value="SUX10002.1"/>
    <property type="molecule type" value="Genomic_DNA"/>
</dbReference>
<evidence type="ECO:0000313" key="2">
    <source>
        <dbReference type="Proteomes" id="UP000254920"/>
    </source>
</evidence>
<organism evidence="1 2">
    <name type="scientific">Campylobacter sputorum subsp. sputorum</name>
    <dbReference type="NCBI Taxonomy" id="32024"/>
    <lineage>
        <taxon>Bacteria</taxon>
        <taxon>Pseudomonadati</taxon>
        <taxon>Campylobacterota</taxon>
        <taxon>Epsilonproteobacteria</taxon>
        <taxon>Campylobacterales</taxon>
        <taxon>Campylobacteraceae</taxon>
        <taxon>Campylobacter</taxon>
    </lineage>
</organism>
<gene>
    <name evidence="1" type="ORF">NCTC12475_00301</name>
</gene>
<sequence>MKKFFLSPFFAPIFMIIFLISMFILSILSSDILFFYDEGGGLDYITYVCYVIAFFAIFYYKKDFNDHLIDFYCYVFLLTCALLREMGIQHYLTSTDTTAFKIRFFTNPNNPIIEKILSFCLIIILLSVIIYLLKKYLVKIIKGFFKFDTLYWTIAMFGGIGIISKIADRFPSNYHKSTGYYLEENTRILLSLIEEGGEALLPLLLVIGLIQYHKLKQHL</sequence>
<evidence type="ECO:0000313" key="1">
    <source>
        <dbReference type="EMBL" id="SUX10002.1"/>
    </source>
</evidence>
<reference evidence="1 2" key="1">
    <citation type="submission" date="2018-06" db="EMBL/GenBank/DDBJ databases">
        <authorList>
            <consortium name="Pathogen Informatics"/>
            <person name="Doyle S."/>
        </authorList>
    </citation>
    <scope>NUCLEOTIDE SEQUENCE [LARGE SCALE GENOMIC DNA]</scope>
    <source>
        <strain evidence="1 2">NCTC12475</strain>
    </source>
</reference>